<comment type="catalytic activity">
    <reaction evidence="10">
        <text>L-cysteinyl-[protein] + hexadecanoyl-CoA = S-hexadecanoyl-L-cysteinyl-[protein] + CoA</text>
        <dbReference type="Rhea" id="RHEA:36683"/>
        <dbReference type="Rhea" id="RHEA-COMP:10131"/>
        <dbReference type="Rhea" id="RHEA-COMP:11032"/>
        <dbReference type="ChEBI" id="CHEBI:29950"/>
        <dbReference type="ChEBI" id="CHEBI:57287"/>
        <dbReference type="ChEBI" id="CHEBI:57379"/>
        <dbReference type="ChEBI" id="CHEBI:74151"/>
        <dbReference type="EC" id="2.3.1.225"/>
    </reaction>
</comment>
<keyword evidence="6 10" id="KW-0472">Membrane</keyword>
<dbReference type="PANTHER" id="PTHR22883:SF301">
    <property type="entry name" value="PALMITOYLTRANSFERASE ZDHHC12"/>
    <property type="match status" value="1"/>
</dbReference>
<comment type="subcellular location">
    <subcellularLocation>
        <location evidence="1">Endomembrane system</location>
        <topology evidence="1">Multi-pass membrane protein</topology>
    </subcellularLocation>
</comment>
<keyword evidence="5 10" id="KW-1133">Transmembrane helix</keyword>
<protein>
    <recommendedName>
        <fullName evidence="10">S-acyltransferase</fullName>
        <ecNumber evidence="10">2.3.1.225</ecNumber>
    </recommendedName>
    <alternativeName>
        <fullName evidence="10">Palmitoyltransferase</fullName>
    </alternativeName>
</protein>
<evidence type="ECO:0000256" key="5">
    <source>
        <dbReference type="ARBA" id="ARBA00022989"/>
    </source>
</evidence>
<keyword evidence="7" id="KW-0564">Palmitate</keyword>
<dbReference type="EMBL" id="JABFUD020000021">
    <property type="protein sequence ID" value="KAI5063044.1"/>
    <property type="molecule type" value="Genomic_DNA"/>
</dbReference>
<keyword evidence="8" id="KW-0449">Lipoprotein</keyword>
<feature type="transmembrane region" description="Helical" evidence="10">
    <location>
        <begin position="166"/>
        <end position="185"/>
    </location>
</feature>
<comment type="similarity">
    <text evidence="2 10">Belongs to the DHHC palmitoyltransferase family.</text>
</comment>
<dbReference type="GO" id="GO:0019706">
    <property type="term" value="F:protein-cysteine S-palmitoyltransferase activity"/>
    <property type="evidence" value="ECO:0007669"/>
    <property type="project" value="UniProtKB-EC"/>
</dbReference>
<evidence type="ECO:0000313" key="12">
    <source>
        <dbReference type="EMBL" id="KAI5063044.1"/>
    </source>
</evidence>
<dbReference type="OrthoDB" id="9909019at2759"/>
<evidence type="ECO:0000256" key="1">
    <source>
        <dbReference type="ARBA" id="ARBA00004127"/>
    </source>
</evidence>
<dbReference type="EC" id="2.3.1.225" evidence="10"/>
<evidence type="ECO:0000256" key="4">
    <source>
        <dbReference type="ARBA" id="ARBA00022692"/>
    </source>
</evidence>
<gene>
    <name evidence="12" type="ORF">GOP47_0021591</name>
</gene>
<dbReference type="PROSITE" id="PS50216">
    <property type="entry name" value="DHHC"/>
    <property type="match status" value="1"/>
</dbReference>
<reference evidence="12" key="1">
    <citation type="submission" date="2021-01" db="EMBL/GenBank/DDBJ databases">
        <title>Adiantum capillus-veneris genome.</title>
        <authorList>
            <person name="Fang Y."/>
            <person name="Liao Q."/>
        </authorList>
    </citation>
    <scope>NUCLEOTIDE SEQUENCE</scope>
    <source>
        <strain evidence="12">H3</strain>
        <tissue evidence="12">Leaf</tissue>
    </source>
</reference>
<dbReference type="GO" id="GO:0005794">
    <property type="term" value="C:Golgi apparatus"/>
    <property type="evidence" value="ECO:0007669"/>
    <property type="project" value="TreeGrafter"/>
</dbReference>
<organism evidence="12 13">
    <name type="scientific">Adiantum capillus-veneris</name>
    <name type="common">Maidenhair fern</name>
    <dbReference type="NCBI Taxonomy" id="13818"/>
    <lineage>
        <taxon>Eukaryota</taxon>
        <taxon>Viridiplantae</taxon>
        <taxon>Streptophyta</taxon>
        <taxon>Embryophyta</taxon>
        <taxon>Tracheophyta</taxon>
        <taxon>Polypodiopsida</taxon>
        <taxon>Polypodiidae</taxon>
        <taxon>Polypodiales</taxon>
        <taxon>Pteridineae</taxon>
        <taxon>Pteridaceae</taxon>
        <taxon>Vittarioideae</taxon>
        <taxon>Adiantum</taxon>
    </lineage>
</organism>
<proteinExistence type="inferred from homology"/>
<evidence type="ECO:0000256" key="3">
    <source>
        <dbReference type="ARBA" id="ARBA00022679"/>
    </source>
</evidence>
<accession>A0A9D4U9J6</accession>
<evidence type="ECO:0000256" key="9">
    <source>
        <dbReference type="ARBA" id="ARBA00023315"/>
    </source>
</evidence>
<evidence type="ECO:0000256" key="2">
    <source>
        <dbReference type="ARBA" id="ARBA00008574"/>
    </source>
</evidence>
<keyword evidence="4 10" id="KW-0812">Transmembrane</keyword>
<dbReference type="AlphaFoldDB" id="A0A9D4U9J6"/>
<feature type="transmembrane region" description="Helical" evidence="10">
    <location>
        <begin position="6"/>
        <end position="26"/>
    </location>
</feature>
<comment type="domain">
    <text evidence="10">The DHHC domain is required for palmitoyltransferase activity.</text>
</comment>
<keyword evidence="3 10" id="KW-0808">Transferase</keyword>
<dbReference type="Pfam" id="PF01529">
    <property type="entry name" value="DHHC"/>
    <property type="match status" value="1"/>
</dbReference>
<evidence type="ECO:0000256" key="7">
    <source>
        <dbReference type="ARBA" id="ARBA00023139"/>
    </source>
</evidence>
<comment type="caution">
    <text evidence="12">The sequence shown here is derived from an EMBL/GenBank/DDBJ whole genome shotgun (WGS) entry which is preliminary data.</text>
</comment>
<feature type="non-terminal residue" evidence="12">
    <location>
        <position position="1"/>
    </location>
</feature>
<dbReference type="InterPro" id="IPR039859">
    <property type="entry name" value="PFA4/ZDH16/20/ERF2-like"/>
</dbReference>
<evidence type="ECO:0000259" key="11">
    <source>
        <dbReference type="Pfam" id="PF01529"/>
    </source>
</evidence>
<dbReference type="GO" id="GO:0006612">
    <property type="term" value="P:protein targeting to membrane"/>
    <property type="evidence" value="ECO:0007669"/>
    <property type="project" value="TreeGrafter"/>
</dbReference>
<evidence type="ECO:0000256" key="8">
    <source>
        <dbReference type="ARBA" id="ARBA00023288"/>
    </source>
</evidence>
<keyword evidence="13" id="KW-1185">Reference proteome</keyword>
<keyword evidence="9 10" id="KW-0012">Acyltransferase</keyword>
<feature type="domain" description="Palmitoyltransferase DHHC" evidence="11">
    <location>
        <begin position="117"/>
        <end position="239"/>
    </location>
</feature>
<name>A0A9D4U9J6_ADICA</name>
<evidence type="ECO:0000256" key="10">
    <source>
        <dbReference type="RuleBase" id="RU079119"/>
    </source>
</evidence>
<dbReference type="PANTHER" id="PTHR22883">
    <property type="entry name" value="ZINC FINGER DHHC DOMAIN CONTAINING PROTEIN"/>
    <property type="match status" value="1"/>
</dbReference>
<sequence>SPSPSWGGRLGMLILHLLYVAVLFAVNSELRQSVLQHPWYLVLYITLLVITLVQYLRITGSNPGYVVEECRKDLEGGTQANTSNRNSSCVEKGDYLSESGSAVKGSKGFSFGSYRSNSNDRFCSVCHVHKPLRAKHCYDCNKCVLKFDHHCHWLGTCVGYMNHRKFWWYVLLEIPLCAWTFVLYCTAFTEAKSSYTWLLNGLVVSLLIFLALCLLFLVALILFHGYLIVTNQTTYEVIRRGRLDYMRNVPPMVKPFSRGCVRNIVSFCCGSRSFYHVEEMPSDDILAARASNSFLQALYFNCCCN</sequence>
<feature type="transmembrane region" description="Helical" evidence="10">
    <location>
        <begin position="197"/>
        <end position="223"/>
    </location>
</feature>
<dbReference type="InterPro" id="IPR001594">
    <property type="entry name" value="Palmitoyltrfase_DHHC"/>
</dbReference>
<dbReference type="GO" id="GO:0005783">
    <property type="term" value="C:endoplasmic reticulum"/>
    <property type="evidence" value="ECO:0007669"/>
    <property type="project" value="TreeGrafter"/>
</dbReference>
<evidence type="ECO:0000313" key="13">
    <source>
        <dbReference type="Proteomes" id="UP000886520"/>
    </source>
</evidence>
<evidence type="ECO:0000256" key="6">
    <source>
        <dbReference type="ARBA" id="ARBA00023136"/>
    </source>
</evidence>
<feature type="transmembrane region" description="Helical" evidence="10">
    <location>
        <begin position="38"/>
        <end position="56"/>
    </location>
</feature>
<dbReference type="Proteomes" id="UP000886520">
    <property type="component" value="Chromosome 21"/>
</dbReference>